<evidence type="ECO:0000256" key="5">
    <source>
        <dbReference type="ARBA" id="ARBA00023136"/>
    </source>
</evidence>
<feature type="transmembrane region" description="Helical" evidence="6">
    <location>
        <begin position="178"/>
        <end position="194"/>
    </location>
</feature>
<reference evidence="8 9" key="1">
    <citation type="submission" date="2020-07" db="EMBL/GenBank/DDBJ databases">
        <title>Complete genome sequence for Sandaracinobacter sp. M6.</title>
        <authorList>
            <person name="Tang Y."/>
            <person name="Liu Q."/>
            <person name="Guo Z."/>
            <person name="Lei P."/>
            <person name="Huang B."/>
        </authorList>
    </citation>
    <scope>NUCLEOTIDE SEQUENCE [LARGE SCALE GENOMIC DNA]</scope>
    <source>
        <strain evidence="8 9">M6</strain>
    </source>
</reference>
<feature type="transmembrane region" description="Helical" evidence="6">
    <location>
        <begin position="254"/>
        <end position="273"/>
    </location>
</feature>
<dbReference type="Gene3D" id="1.20.1530.10">
    <property type="entry name" value="Na+/H+ antiporter like domain"/>
    <property type="match status" value="1"/>
</dbReference>
<feature type="region of interest" description="Disordered" evidence="7">
    <location>
        <begin position="384"/>
        <end position="409"/>
    </location>
</feature>
<comment type="catalytic activity">
    <reaction evidence="6">
        <text>Na(+)(in) + 2 H(+)(out) = Na(+)(out) + 2 H(+)(in)</text>
        <dbReference type="Rhea" id="RHEA:29251"/>
        <dbReference type="ChEBI" id="CHEBI:15378"/>
        <dbReference type="ChEBI" id="CHEBI:29101"/>
    </reaction>
</comment>
<dbReference type="KEGG" id="sand:H3309_07560"/>
<comment type="similarity">
    <text evidence="6">Belongs to the NhaA Na(+)/H(+) (TC 2.A.33) antiporter family.</text>
</comment>
<dbReference type="InterPro" id="IPR004670">
    <property type="entry name" value="NhaA"/>
</dbReference>
<dbReference type="Proteomes" id="UP000515292">
    <property type="component" value="Chromosome"/>
</dbReference>
<keyword evidence="2 6" id="KW-1003">Cell membrane</keyword>
<dbReference type="InterPro" id="IPR023171">
    <property type="entry name" value="Na/H_antiporter_dom_sf"/>
</dbReference>
<protein>
    <recommendedName>
        <fullName evidence="6">Na(+)/H(+) antiporter NhaA</fullName>
    </recommendedName>
    <alternativeName>
        <fullName evidence="6">Sodium/proton antiporter NhaA</fullName>
    </alternativeName>
</protein>
<dbReference type="Pfam" id="PF06965">
    <property type="entry name" value="Na_H_antiport_1"/>
    <property type="match status" value="1"/>
</dbReference>
<keyword evidence="6" id="KW-0813">Transport</keyword>
<dbReference type="AlphaFoldDB" id="A0A7G5ILQ7"/>
<keyword evidence="6" id="KW-0739">Sodium transport</keyword>
<feature type="transmembrane region" description="Helical" evidence="6">
    <location>
        <begin position="285"/>
        <end position="309"/>
    </location>
</feature>
<keyword evidence="4 6" id="KW-1133">Transmembrane helix</keyword>
<keyword evidence="6" id="KW-0050">Antiport</keyword>
<feature type="transmembrane region" description="Helical" evidence="6">
    <location>
        <begin position="153"/>
        <end position="172"/>
    </location>
</feature>
<feature type="transmembrane region" description="Helical" evidence="6">
    <location>
        <begin position="12"/>
        <end position="33"/>
    </location>
</feature>
<sequence>MPQRFLRLPAEAIPGIVLLLSAAAAMVIANSPWAEGYAALLKTEAFVGFGAAAIRMTLAEWVKNALMAVFFLFAGLELKRELLEGALADRRAAALPFAAAVGGMAVPALIFVVVAGAPYAHGWAIPAATDIAFALGVLALLGSRVPAALKAFLLAVAIIDDLGAILIVAFAYSGALHWDWLTVAGGVFALMLGLNRMQSGRLGLYLLLALPLWVAVQNSGVNPTMAGVLTAVAIPLRDRDGGAPLHAAEHGLRAYVLFLVMPVFALASAGASLTGGFGAALGHPVALGIAAGLALGKPIGITLVTLLTARLIGAPLPGKPIHIIGLGAMAGIGFTMSLFIGKLAFADPALATPVKLGVYMGSLAAALAGLLILSRTLPRRSARRVAAEHDETRPFIAEEPGRETGRTPF</sequence>
<feature type="compositionally biased region" description="Basic and acidic residues" evidence="7">
    <location>
        <begin position="399"/>
        <end position="409"/>
    </location>
</feature>
<evidence type="ECO:0000256" key="3">
    <source>
        <dbReference type="ARBA" id="ARBA00022692"/>
    </source>
</evidence>
<keyword evidence="5 6" id="KW-0472">Membrane</keyword>
<dbReference type="PANTHER" id="PTHR30341:SF0">
    <property type="entry name" value="NA(+)_H(+) ANTIPORTER NHAA"/>
    <property type="match status" value="1"/>
</dbReference>
<feature type="transmembrane region" description="Helical" evidence="6">
    <location>
        <begin position="321"/>
        <end position="344"/>
    </location>
</feature>
<comment type="subcellular location">
    <subcellularLocation>
        <location evidence="1">Cell inner membrane</location>
        <topology evidence="1">Multi-pass membrane protein</topology>
    </subcellularLocation>
    <subcellularLocation>
        <location evidence="6">Cell membrane</location>
        <topology evidence="6">Multi-pass membrane protein</topology>
    </subcellularLocation>
</comment>
<feature type="transmembrane region" description="Helical" evidence="6">
    <location>
        <begin position="123"/>
        <end position="141"/>
    </location>
</feature>
<dbReference type="NCBIfam" id="TIGR00773">
    <property type="entry name" value="NhaA"/>
    <property type="match status" value="1"/>
</dbReference>
<dbReference type="GO" id="GO:0015385">
    <property type="term" value="F:sodium:proton antiporter activity"/>
    <property type="evidence" value="ECO:0007669"/>
    <property type="project" value="UniProtKB-UniRule"/>
</dbReference>
<keyword evidence="6" id="KW-0915">Sodium</keyword>
<evidence type="ECO:0000256" key="1">
    <source>
        <dbReference type="ARBA" id="ARBA00004429"/>
    </source>
</evidence>
<keyword evidence="9" id="KW-1185">Reference proteome</keyword>
<dbReference type="GO" id="GO:0006885">
    <property type="term" value="P:regulation of pH"/>
    <property type="evidence" value="ECO:0007669"/>
    <property type="project" value="UniProtKB-UniRule"/>
</dbReference>
<feature type="transmembrane region" description="Helical" evidence="6">
    <location>
        <begin position="45"/>
        <end position="73"/>
    </location>
</feature>
<keyword evidence="6" id="KW-0406">Ion transport</keyword>
<evidence type="ECO:0000313" key="8">
    <source>
        <dbReference type="EMBL" id="QMW24299.1"/>
    </source>
</evidence>
<evidence type="ECO:0000313" key="9">
    <source>
        <dbReference type="Proteomes" id="UP000515292"/>
    </source>
</evidence>
<dbReference type="GO" id="GO:0005886">
    <property type="term" value="C:plasma membrane"/>
    <property type="evidence" value="ECO:0007669"/>
    <property type="project" value="UniProtKB-SubCell"/>
</dbReference>
<evidence type="ECO:0000256" key="4">
    <source>
        <dbReference type="ARBA" id="ARBA00022989"/>
    </source>
</evidence>
<evidence type="ECO:0000256" key="6">
    <source>
        <dbReference type="HAMAP-Rule" id="MF_01844"/>
    </source>
</evidence>
<proteinExistence type="inferred from homology"/>
<name>A0A7G5ILQ7_9SPHN</name>
<dbReference type="HAMAP" id="MF_01844">
    <property type="entry name" value="NhaA"/>
    <property type="match status" value="1"/>
</dbReference>
<evidence type="ECO:0000256" key="2">
    <source>
        <dbReference type="ARBA" id="ARBA00022475"/>
    </source>
</evidence>
<dbReference type="EMBL" id="CP059851">
    <property type="protein sequence ID" value="QMW24299.1"/>
    <property type="molecule type" value="Genomic_DNA"/>
</dbReference>
<evidence type="ECO:0000256" key="7">
    <source>
        <dbReference type="SAM" id="MobiDB-lite"/>
    </source>
</evidence>
<keyword evidence="3 6" id="KW-0812">Transmembrane</keyword>
<organism evidence="8 9">
    <name type="scientific">Sandaracinobacteroides saxicola</name>
    <dbReference type="NCBI Taxonomy" id="2759707"/>
    <lineage>
        <taxon>Bacteria</taxon>
        <taxon>Pseudomonadati</taxon>
        <taxon>Pseudomonadota</taxon>
        <taxon>Alphaproteobacteria</taxon>
        <taxon>Sphingomonadales</taxon>
        <taxon>Sphingosinicellaceae</taxon>
        <taxon>Sandaracinobacteroides</taxon>
    </lineage>
</organism>
<feature type="transmembrane region" description="Helical" evidence="6">
    <location>
        <begin position="94"/>
        <end position="117"/>
    </location>
</feature>
<feature type="transmembrane region" description="Helical" evidence="6">
    <location>
        <begin position="356"/>
        <end position="374"/>
    </location>
</feature>
<comment type="function">
    <text evidence="6">Na(+)/H(+) antiporter that extrudes sodium in exchange for external protons.</text>
</comment>
<gene>
    <name evidence="6 8" type="primary">nhaA</name>
    <name evidence="8" type="ORF">H3309_07560</name>
</gene>
<accession>A0A7G5ILQ7</accession>
<dbReference type="PANTHER" id="PTHR30341">
    <property type="entry name" value="SODIUM ION/PROTON ANTIPORTER NHAA-RELATED"/>
    <property type="match status" value="1"/>
</dbReference>
<dbReference type="RefSeq" id="WP_182298147.1">
    <property type="nucleotide sequence ID" value="NZ_CP059851.1"/>
</dbReference>